<dbReference type="Proteomes" id="UP000682134">
    <property type="component" value="Unassembled WGS sequence"/>
</dbReference>
<evidence type="ECO:0000313" key="2">
    <source>
        <dbReference type="Proteomes" id="UP000682134"/>
    </source>
</evidence>
<proteinExistence type="predicted"/>
<dbReference type="EMBL" id="JAGIYQ010000007">
    <property type="protein sequence ID" value="MBP0725976.1"/>
    <property type="molecule type" value="Genomic_DNA"/>
</dbReference>
<dbReference type="InterPro" id="IPR043519">
    <property type="entry name" value="NT_sf"/>
</dbReference>
<evidence type="ECO:0000313" key="1">
    <source>
        <dbReference type="EMBL" id="MBP0725976.1"/>
    </source>
</evidence>
<dbReference type="RefSeq" id="WP_209406093.1">
    <property type="nucleotide sequence ID" value="NZ_JAGIYQ010000007.1"/>
</dbReference>
<keyword evidence="2" id="KW-1185">Reference proteome</keyword>
<reference evidence="1" key="1">
    <citation type="submission" date="2021-04" db="EMBL/GenBank/DDBJ databases">
        <title>Genome seq and assembly of Bacillus sp.</title>
        <authorList>
            <person name="Chhetri G."/>
        </authorList>
    </citation>
    <scope>NUCLEOTIDE SEQUENCE</scope>
    <source>
        <strain evidence="1">RG28</strain>
    </source>
</reference>
<protein>
    <recommendedName>
        <fullName evidence="3">Polymerase nucleotidyl transferase domain-containing protein</fullName>
    </recommendedName>
</protein>
<sequence>MVLNQVLENIQLLKYELQKIRSSIQNEIISVMIDGSVIRGDFINDTSDIDLTITTLHKNMDFNVKKIIEEVVKNVQSKLPKRVKECGKRGSYEWSFNNVPSRYPKLWLYAFDSIKHHVVIYDGQDLTGFYTKIAPPIDICG</sequence>
<dbReference type="Gene3D" id="3.30.460.10">
    <property type="entry name" value="Beta Polymerase, domain 2"/>
    <property type="match status" value="1"/>
</dbReference>
<gene>
    <name evidence="1" type="ORF">J5Y03_12415</name>
</gene>
<dbReference type="SUPFAM" id="SSF81301">
    <property type="entry name" value="Nucleotidyltransferase"/>
    <property type="match status" value="1"/>
</dbReference>
<comment type="caution">
    <text evidence="1">The sequence shown here is derived from an EMBL/GenBank/DDBJ whole genome shotgun (WGS) entry which is preliminary data.</text>
</comment>
<name>A0A940NNP7_9BACI</name>
<accession>A0A940NNP7</accession>
<organism evidence="1 2">
    <name type="scientific">Gottfriedia endophytica</name>
    <dbReference type="NCBI Taxonomy" id="2820819"/>
    <lineage>
        <taxon>Bacteria</taxon>
        <taxon>Bacillati</taxon>
        <taxon>Bacillota</taxon>
        <taxon>Bacilli</taxon>
        <taxon>Bacillales</taxon>
        <taxon>Bacillaceae</taxon>
        <taxon>Gottfriedia</taxon>
    </lineage>
</organism>
<dbReference type="AlphaFoldDB" id="A0A940NNP7"/>
<evidence type="ECO:0008006" key="3">
    <source>
        <dbReference type="Google" id="ProtNLM"/>
    </source>
</evidence>